<sequence>MSASIPFIAEPNRARREAPAATEVALEMLAACHGRVQAQCELLQRLVAHTASRGVDDEARDAARGVVRYFEQAAPHHHADEEQDLFPALLESMAGSDPVCLRELTAALTAEHRVLEGLWRTLHAALQALIADGAPLPAAPVDAFVAGYLAHVRREDEELFPMAARLLDDEALERVGRAMRLRRGIEQVD</sequence>
<evidence type="ECO:0000313" key="2">
    <source>
        <dbReference type="EMBL" id="OIQ79320.1"/>
    </source>
</evidence>
<evidence type="ECO:0000259" key="1">
    <source>
        <dbReference type="Pfam" id="PF01814"/>
    </source>
</evidence>
<proteinExistence type="predicted"/>
<protein>
    <submittedName>
        <fullName evidence="2">Hemerythrin HHE cation binding domain protein</fullName>
    </submittedName>
</protein>
<reference evidence="2" key="1">
    <citation type="submission" date="2016-10" db="EMBL/GenBank/DDBJ databases">
        <title>Sequence of Gallionella enrichment culture.</title>
        <authorList>
            <person name="Poehlein A."/>
            <person name="Muehling M."/>
            <person name="Daniel R."/>
        </authorList>
    </citation>
    <scope>NUCLEOTIDE SEQUENCE</scope>
</reference>
<comment type="caution">
    <text evidence="2">The sequence shown here is derived from an EMBL/GenBank/DDBJ whole genome shotgun (WGS) entry which is preliminary data.</text>
</comment>
<name>A0A1J5Q7E7_9ZZZZ</name>
<gene>
    <name evidence="2" type="ORF">GALL_389440</name>
</gene>
<accession>A0A1J5Q7E7</accession>
<dbReference type="InterPro" id="IPR012312">
    <property type="entry name" value="Hemerythrin-like"/>
</dbReference>
<dbReference type="EMBL" id="MLJW01001235">
    <property type="protein sequence ID" value="OIQ79320.1"/>
    <property type="molecule type" value="Genomic_DNA"/>
</dbReference>
<organism evidence="2">
    <name type="scientific">mine drainage metagenome</name>
    <dbReference type="NCBI Taxonomy" id="410659"/>
    <lineage>
        <taxon>unclassified sequences</taxon>
        <taxon>metagenomes</taxon>
        <taxon>ecological metagenomes</taxon>
    </lineage>
</organism>
<dbReference type="Pfam" id="PF01814">
    <property type="entry name" value="Hemerythrin"/>
    <property type="match status" value="1"/>
</dbReference>
<feature type="domain" description="Hemerythrin-like" evidence="1">
    <location>
        <begin position="25"/>
        <end position="163"/>
    </location>
</feature>
<dbReference type="Gene3D" id="1.20.120.520">
    <property type="entry name" value="nmb1532 protein domain like"/>
    <property type="match status" value="1"/>
</dbReference>
<dbReference type="CDD" id="cd12108">
    <property type="entry name" value="Hr-like"/>
    <property type="match status" value="1"/>
</dbReference>
<dbReference type="AlphaFoldDB" id="A0A1J5Q7E7"/>